<organism evidence="1 2">
    <name type="scientific">Occultella glacieicola</name>
    <dbReference type="NCBI Taxonomy" id="2518684"/>
    <lineage>
        <taxon>Bacteria</taxon>
        <taxon>Bacillati</taxon>
        <taxon>Actinomycetota</taxon>
        <taxon>Actinomycetes</taxon>
        <taxon>Micrococcales</taxon>
        <taxon>Ruaniaceae</taxon>
        <taxon>Occultella</taxon>
    </lineage>
</organism>
<dbReference type="EMBL" id="SMNA01000006">
    <property type="protein sequence ID" value="TDE92592.1"/>
    <property type="molecule type" value="Genomic_DNA"/>
</dbReference>
<sequence>MSDHISGPRALADPIADITDVYAFPSPERPGWLVLVMNTMPFAAADGRFSDGLVYRFRLRPVDVDLADRRVESPHGAREWVLDCVFDVPGTAGAQQGRCTLGNGQGTNCTVADPVGGESSGIRMFAGPRWDPFIMDAPAGLRTIAEQRLSFTDPGSIFMDGKNVLSLVVEVDCAAVLGRPGPVGLVAETKTRGTFQVRIERVGRPEVKNLLLAPKQFDTINRDLEIRDLYNMEDGFHLGSSYAGAYRARLNANLAFWDGLDGEVHWPLSDAGTHPLTEMVLADYLVVDPTKPYTERGSFLEIERATREGRAHETCGGRSLNDDVMDVLYTLWINGGAGPVISDGVHAASRPASTTFPYLASANPTPPTPPAHV</sequence>
<dbReference type="RefSeq" id="WP_133108222.1">
    <property type="nucleotide sequence ID" value="NZ_SMNA01000006.1"/>
</dbReference>
<name>A0ABY2E1W9_9MICO</name>
<evidence type="ECO:0000313" key="1">
    <source>
        <dbReference type="EMBL" id="TDE92592.1"/>
    </source>
</evidence>
<comment type="caution">
    <text evidence="1">The sequence shown here is derived from an EMBL/GenBank/DDBJ whole genome shotgun (WGS) entry which is preliminary data.</text>
</comment>
<evidence type="ECO:0000313" key="2">
    <source>
        <dbReference type="Proteomes" id="UP000504882"/>
    </source>
</evidence>
<keyword evidence="2" id="KW-1185">Reference proteome</keyword>
<gene>
    <name evidence="1" type="ORF">EXU48_13685</name>
</gene>
<proteinExistence type="predicted"/>
<dbReference type="InterPro" id="IPR025566">
    <property type="entry name" value="DUF4331"/>
</dbReference>
<accession>A0ABY2E1W9</accession>
<protein>
    <submittedName>
        <fullName evidence="1">DUF4331 domain-containing protein</fullName>
    </submittedName>
</protein>
<reference evidence="1 2" key="1">
    <citation type="submission" date="2019-03" db="EMBL/GenBank/DDBJ databases">
        <title>Genomic features of bacteria from cold environments.</title>
        <authorList>
            <person name="Shen L."/>
        </authorList>
    </citation>
    <scope>NUCLEOTIDE SEQUENCE [LARGE SCALE GENOMIC DNA]</scope>
    <source>
        <strain evidence="2">T3246-1</strain>
    </source>
</reference>
<dbReference type="Proteomes" id="UP000504882">
    <property type="component" value="Unassembled WGS sequence"/>
</dbReference>
<dbReference type="Pfam" id="PF14224">
    <property type="entry name" value="DUF4331"/>
    <property type="match status" value="2"/>
</dbReference>